<dbReference type="NCBIfam" id="TIGR01460">
    <property type="entry name" value="HAD-SF-IIA"/>
    <property type="match status" value="1"/>
</dbReference>
<sequence>MTLSPAVRPYDHLLLDLDGTLWVGDAPTSRAPEAVEALRDAGKGLLFLTNDPQRSAEDLVRKLWRLGFKASVDEIASVGAAVQHELAARQGGSAFVIGAQALVDHVAAAGLKIANNTEFAARADVVVVSSHDDFDYRELRTATQAVLRGAELIGATRDPTFPMPDGPWPGSGAVLAAVEAATGVRATLLAGKPEPAFYAAALDRVGAGRVLAVGDRLDVDVAGAQGVGLDAALVLTGSTSRAQAAVADPAPRHVAESLADLVLRDG</sequence>
<gene>
    <name evidence="1" type="ORF">AVDCRST_MAG30-3289</name>
</gene>
<dbReference type="Pfam" id="PF13242">
    <property type="entry name" value="Hydrolase_like"/>
    <property type="match status" value="1"/>
</dbReference>
<accession>A0A6J4TKM0</accession>
<evidence type="ECO:0000313" key="1">
    <source>
        <dbReference type="EMBL" id="CAA9524849.1"/>
    </source>
</evidence>
<dbReference type="SUPFAM" id="SSF56784">
    <property type="entry name" value="HAD-like"/>
    <property type="match status" value="1"/>
</dbReference>
<dbReference type="EMBL" id="CADCVS010000425">
    <property type="protein sequence ID" value="CAA9524849.1"/>
    <property type="molecule type" value="Genomic_DNA"/>
</dbReference>
<organism evidence="1">
    <name type="scientific">uncultured Solirubrobacteraceae bacterium</name>
    <dbReference type="NCBI Taxonomy" id="1162706"/>
    <lineage>
        <taxon>Bacteria</taxon>
        <taxon>Bacillati</taxon>
        <taxon>Actinomycetota</taxon>
        <taxon>Thermoleophilia</taxon>
        <taxon>Solirubrobacterales</taxon>
        <taxon>Solirubrobacteraceae</taxon>
        <taxon>environmental samples</taxon>
    </lineage>
</organism>
<dbReference type="AlphaFoldDB" id="A0A6J4TKM0"/>
<dbReference type="GO" id="GO:0005737">
    <property type="term" value="C:cytoplasm"/>
    <property type="evidence" value="ECO:0007669"/>
    <property type="project" value="TreeGrafter"/>
</dbReference>
<dbReference type="InterPro" id="IPR036412">
    <property type="entry name" value="HAD-like_sf"/>
</dbReference>
<dbReference type="PANTHER" id="PTHR19288">
    <property type="entry name" value="4-NITROPHENYLPHOSPHATASE-RELATED"/>
    <property type="match status" value="1"/>
</dbReference>
<reference evidence="1" key="1">
    <citation type="submission" date="2020-02" db="EMBL/GenBank/DDBJ databases">
        <authorList>
            <person name="Meier V. D."/>
        </authorList>
    </citation>
    <scope>NUCLEOTIDE SEQUENCE</scope>
    <source>
        <strain evidence="1">AVDCRST_MAG30</strain>
    </source>
</reference>
<proteinExistence type="predicted"/>
<name>A0A6J4TKM0_9ACTN</name>
<dbReference type="InterPro" id="IPR023214">
    <property type="entry name" value="HAD_sf"/>
</dbReference>
<dbReference type="Pfam" id="PF13344">
    <property type="entry name" value="Hydrolase_6"/>
    <property type="match status" value="1"/>
</dbReference>
<dbReference type="InterPro" id="IPR006357">
    <property type="entry name" value="HAD-SF_hydro_IIA"/>
</dbReference>
<protein>
    <recommendedName>
        <fullName evidence="2">4-nitrophenylphosphatase</fullName>
    </recommendedName>
</protein>
<dbReference type="GO" id="GO:0016791">
    <property type="term" value="F:phosphatase activity"/>
    <property type="evidence" value="ECO:0007669"/>
    <property type="project" value="TreeGrafter"/>
</dbReference>
<evidence type="ECO:0008006" key="2">
    <source>
        <dbReference type="Google" id="ProtNLM"/>
    </source>
</evidence>
<dbReference type="PANTHER" id="PTHR19288:SF46">
    <property type="entry name" value="HALOACID DEHALOGENASE-LIKE HYDROLASE DOMAIN-CONTAINING PROTEIN 2"/>
    <property type="match status" value="1"/>
</dbReference>
<dbReference type="Gene3D" id="3.40.50.1000">
    <property type="entry name" value="HAD superfamily/HAD-like"/>
    <property type="match status" value="2"/>
</dbReference>